<comment type="caution">
    <text evidence="3">The sequence shown here is derived from an EMBL/GenBank/DDBJ whole genome shotgun (WGS) entry which is preliminary data.</text>
</comment>
<dbReference type="Gene3D" id="2.60.120.10">
    <property type="entry name" value="Jelly Rolls"/>
    <property type="match status" value="1"/>
</dbReference>
<protein>
    <submittedName>
        <fullName evidence="3">dTDP-4-dehydrorhamnose 3,5-epimerase</fullName>
    </submittedName>
</protein>
<dbReference type="InterPro" id="IPR011051">
    <property type="entry name" value="RmlC_Cupin_sf"/>
</dbReference>
<accession>A0A4R1HPR7</accession>
<evidence type="ECO:0000256" key="1">
    <source>
        <dbReference type="ARBA" id="ARBA00010154"/>
    </source>
</evidence>
<dbReference type="RefSeq" id="WP_132430449.1">
    <property type="nucleotide sequence ID" value="NZ_SMFZ01000002.1"/>
</dbReference>
<feature type="active site" description="Proton donor" evidence="2">
    <location>
        <position position="130"/>
    </location>
</feature>
<dbReference type="GO" id="GO:0005829">
    <property type="term" value="C:cytosol"/>
    <property type="evidence" value="ECO:0007669"/>
    <property type="project" value="TreeGrafter"/>
</dbReference>
<name>A0A4R1HPR7_PSEEN</name>
<organism evidence="3 4">
    <name type="scientific">Pseudonocardia endophytica</name>
    <dbReference type="NCBI Taxonomy" id="401976"/>
    <lineage>
        <taxon>Bacteria</taxon>
        <taxon>Bacillati</taxon>
        <taxon>Actinomycetota</taxon>
        <taxon>Actinomycetes</taxon>
        <taxon>Pseudonocardiales</taxon>
        <taxon>Pseudonocardiaceae</taxon>
        <taxon>Pseudonocardia</taxon>
    </lineage>
</organism>
<dbReference type="GO" id="GO:0008830">
    <property type="term" value="F:dTDP-4-dehydrorhamnose 3,5-epimerase activity"/>
    <property type="evidence" value="ECO:0007669"/>
    <property type="project" value="InterPro"/>
</dbReference>
<dbReference type="GO" id="GO:0000271">
    <property type="term" value="P:polysaccharide biosynthetic process"/>
    <property type="evidence" value="ECO:0007669"/>
    <property type="project" value="TreeGrafter"/>
</dbReference>
<evidence type="ECO:0000313" key="3">
    <source>
        <dbReference type="EMBL" id="TCK21739.1"/>
    </source>
</evidence>
<sequence length="188" mass="20575">MQVHRTVIDGVLLLVPSAIGVDGSRALTFDTSVALRHGIDASRFVQDSQSRSMCGVVRGMHGRTGSGEAKLVRCAHGAMFDVVVDARPGSPTFGRVATFRLDDVDMHQLHIPAGCLHGFQALTETVDTCYRIDAEHDPTEDVSVRWDDPDLDIRWPLPPTVISPKDRGAGSWRDLRVQLTGRPDRIPA</sequence>
<reference evidence="3 4" key="1">
    <citation type="submission" date="2019-03" db="EMBL/GenBank/DDBJ databases">
        <title>Sequencing the genomes of 1000 actinobacteria strains.</title>
        <authorList>
            <person name="Klenk H.-P."/>
        </authorList>
    </citation>
    <scope>NUCLEOTIDE SEQUENCE [LARGE SCALE GENOMIC DNA]</scope>
    <source>
        <strain evidence="3 4">DSM 44969</strain>
    </source>
</reference>
<dbReference type="CDD" id="cd00438">
    <property type="entry name" value="cupin_RmlC"/>
    <property type="match status" value="1"/>
</dbReference>
<comment type="similarity">
    <text evidence="1">Belongs to the dTDP-4-dehydrorhamnose 3,5-epimerase family.</text>
</comment>
<gene>
    <name evidence="3" type="ORF">EV378_5730</name>
</gene>
<evidence type="ECO:0000256" key="2">
    <source>
        <dbReference type="PIRSR" id="PIRSR600888-1"/>
    </source>
</evidence>
<dbReference type="InterPro" id="IPR000888">
    <property type="entry name" value="RmlC-like"/>
</dbReference>
<dbReference type="PANTHER" id="PTHR21047:SF2">
    <property type="entry name" value="THYMIDINE DIPHOSPHO-4-KETO-RHAMNOSE 3,5-EPIMERASE"/>
    <property type="match status" value="1"/>
</dbReference>
<dbReference type="SUPFAM" id="SSF51182">
    <property type="entry name" value="RmlC-like cupins"/>
    <property type="match status" value="1"/>
</dbReference>
<dbReference type="Proteomes" id="UP000295560">
    <property type="component" value="Unassembled WGS sequence"/>
</dbReference>
<dbReference type="OrthoDB" id="9800680at2"/>
<proteinExistence type="inferred from homology"/>
<dbReference type="EMBL" id="SMFZ01000002">
    <property type="protein sequence ID" value="TCK21739.1"/>
    <property type="molecule type" value="Genomic_DNA"/>
</dbReference>
<dbReference type="Pfam" id="PF00908">
    <property type="entry name" value="dTDP_sugar_isom"/>
    <property type="match status" value="1"/>
</dbReference>
<evidence type="ECO:0000313" key="4">
    <source>
        <dbReference type="Proteomes" id="UP000295560"/>
    </source>
</evidence>
<dbReference type="PANTHER" id="PTHR21047">
    <property type="entry name" value="DTDP-6-DEOXY-D-GLUCOSE-3,5 EPIMERASE"/>
    <property type="match status" value="1"/>
</dbReference>
<keyword evidence="4" id="KW-1185">Reference proteome</keyword>
<dbReference type="InterPro" id="IPR014710">
    <property type="entry name" value="RmlC-like_jellyroll"/>
</dbReference>
<feature type="active site" description="Proton acceptor" evidence="2">
    <location>
        <position position="61"/>
    </location>
</feature>
<dbReference type="AlphaFoldDB" id="A0A4R1HPR7"/>
<dbReference type="GO" id="GO:0019305">
    <property type="term" value="P:dTDP-rhamnose biosynthetic process"/>
    <property type="evidence" value="ECO:0007669"/>
    <property type="project" value="TreeGrafter"/>
</dbReference>